<feature type="compositionally biased region" description="Basic and acidic residues" evidence="2">
    <location>
        <begin position="1014"/>
        <end position="1025"/>
    </location>
</feature>
<keyword evidence="5" id="KW-1185">Reference proteome</keyword>
<dbReference type="RefSeq" id="XP_013350339.1">
    <property type="nucleotide sequence ID" value="XM_013494885.1"/>
</dbReference>
<dbReference type="VEuPathDB" id="ToxoDB:EMH_0034560"/>
<sequence length="1114" mass="121941">MIIGFRPQKTQEPAVPLSGFADCWGGRLCAEEFCTCLLVAGVPPAGAFGGAGETANDLLLAAALFSLCVTPKAPGYFVERSSRPYSRGSSRGVSSGSGRAAGNVNEAAFEEGTATGPHRSGGSFQRSSASAAAKLIHTGDRSTPVIRADTSKSPRRAVRHRALVLAVVVAIAVVVRGVHIGLSSRKWKGNAALSKRLKVWMELIEVEKDKLAELKTSLSEQQSANDQKEGLLQSQRLHIEQQEKLLRDEEEELMEKENKMQLLRNSLEKIEREAKRTPSMLFGREKQFLFMREPAGSQAAKKFRPMARDADIMQRIDEEFGAFDDKPCKRTSKEGSLFLDDHMELKTMQAASAVLKALPKRPSTPEEAKDIVRARRMLLEAVVRCQAATWAAITRLLQVKGEWLTEIVLEQSGKEGIDRLRAAEEEEWRMQKQQQDRARQELKELDESIQLCIQKQEDLQQRIASSETLGREALNELERQRFQWENYEITVRAQRALIMSTEAVAFTTREAFLKKKAERLERAFDRQAERRRRLPNDSLRLTELDTALMAISGELDELKSVYDMARDLKDADEFVLPPGATVPVMKGDLDVERIAPSEFEERRRTCLYSRPIISVSAAEEKPGSSRFQKHRRSPDPPQFRRGEQRGLSILAPEGHDSQQVKMRKKGPPPQKSSAASSGDGAHREESEYESVSTSSDRRWTCSDIVGGDYRVTEKGFLRVRHRSVHLIVPVDDAGEFEFASNLGSMDFSSDGVDGLSEDEEMAEEHEDRAGDVVEEHGRRGGAAVDKGRRRAEDVVEEHGRRPQPAAHTHQTPSASKSAAPADTGHETVFATLVNFSESEGDDSDSESEEAPPLPPRPPHLPVREPQHPAGAVAPKDGEPQRVAPLATDEDSAGTEGPGPAEDVVEEHGRFPILGGPDAPRMPLPLAVYRPDESTDEASKDSTGNVGGLTGDDIPFADDDDSDENGNPTSASPPPVPTQESRLPDEATAPKDEGEPQSVVPLATDEDSSGAEGPRPAEDVIEEHGRFPISGSPDAPRMPLPLAVYHPDESTDEASKDSTGNVGGSTGDDIPFADDDDSDENGNPTSASPPPVPTQEPQLPAEGTAPKDEDPSKDG</sequence>
<accession>U6JSF8</accession>
<feature type="compositionally biased region" description="Acidic residues" evidence="2">
    <location>
        <begin position="838"/>
        <end position="849"/>
    </location>
</feature>
<feature type="compositionally biased region" description="Basic and acidic residues" evidence="2">
    <location>
        <begin position="1045"/>
        <end position="1055"/>
    </location>
</feature>
<dbReference type="EMBL" id="HG680171">
    <property type="protein sequence ID" value="CDJ27761.1"/>
    <property type="molecule type" value="Genomic_DNA"/>
</dbReference>
<name>U6JSF8_9EIME</name>
<feature type="region of interest" description="Disordered" evidence="2">
    <location>
        <begin position="834"/>
        <end position="1114"/>
    </location>
</feature>
<feature type="compositionally biased region" description="Basic and acidic residues" evidence="2">
    <location>
        <begin position="790"/>
        <end position="800"/>
    </location>
</feature>
<dbReference type="OrthoDB" id="348565at2759"/>
<feature type="transmembrane region" description="Helical" evidence="3">
    <location>
        <begin position="162"/>
        <end position="182"/>
    </location>
</feature>
<feature type="compositionally biased region" description="Pro residues" evidence="2">
    <location>
        <begin position="851"/>
        <end position="860"/>
    </location>
</feature>
<evidence type="ECO:0000256" key="1">
    <source>
        <dbReference type="SAM" id="Coils"/>
    </source>
</evidence>
<evidence type="ECO:0000313" key="5">
    <source>
        <dbReference type="Proteomes" id="UP000030744"/>
    </source>
</evidence>
<reference evidence="4" key="2">
    <citation type="submission" date="2013-10" db="EMBL/GenBank/DDBJ databases">
        <authorList>
            <person name="Aslett M."/>
        </authorList>
    </citation>
    <scope>NUCLEOTIDE SEQUENCE [LARGE SCALE GENOMIC DNA]</scope>
    <source>
        <strain evidence="4">Houghton</strain>
    </source>
</reference>
<feature type="coiled-coil region" evidence="1">
    <location>
        <begin position="423"/>
        <end position="462"/>
    </location>
</feature>
<feature type="compositionally biased region" description="Acidic residues" evidence="2">
    <location>
        <begin position="954"/>
        <end position="963"/>
    </location>
</feature>
<protein>
    <submittedName>
        <fullName evidence="4">Uncharacterized protein</fullName>
    </submittedName>
</protein>
<keyword evidence="3" id="KW-1133">Transmembrane helix</keyword>
<dbReference type="AlphaFoldDB" id="U6JSF8"/>
<evidence type="ECO:0000256" key="2">
    <source>
        <dbReference type="SAM" id="MobiDB-lite"/>
    </source>
</evidence>
<feature type="region of interest" description="Disordered" evidence="2">
    <location>
        <begin position="618"/>
        <end position="696"/>
    </location>
</feature>
<feature type="coiled-coil region" evidence="1">
    <location>
        <begin position="204"/>
        <end position="273"/>
    </location>
</feature>
<dbReference type="GeneID" id="25378250"/>
<reference evidence="4" key="1">
    <citation type="submission" date="2013-10" db="EMBL/GenBank/DDBJ databases">
        <title>Genomic analysis of the causative agents of coccidiosis in chickens.</title>
        <authorList>
            <person name="Reid A.J."/>
            <person name="Blake D."/>
            <person name="Billington K."/>
            <person name="Browne H."/>
            <person name="Dunn M."/>
            <person name="Hung S."/>
            <person name="Kawahara F."/>
            <person name="Miranda-Saavedra D."/>
            <person name="Mourier T."/>
            <person name="Nagra H."/>
            <person name="Otto T.D."/>
            <person name="Rawlings N."/>
            <person name="Sanchez A."/>
            <person name="Sanders M."/>
            <person name="Subramaniam C."/>
            <person name="Tay Y."/>
            <person name="Dear P."/>
            <person name="Doerig C."/>
            <person name="Gruber A."/>
            <person name="Parkinson J."/>
            <person name="Shirley M."/>
            <person name="Wan K.L."/>
            <person name="Berriman M."/>
            <person name="Tomley F."/>
            <person name="Pain A."/>
        </authorList>
    </citation>
    <scope>NUCLEOTIDE SEQUENCE [LARGE SCALE GENOMIC DNA]</scope>
    <source>
        <strain evidence="4">Houghton</strain>
    </source>
</reference>
<feature type="compositionally biased region" description="Basic and acidic residues" evidence="2">
    <location>
        <begin position="765"/>
        <end position="778"/>
    </location>
</feature>
<feature type="compositionally biased region" description="Basic and acidic residues" evidence="2">
    <location>
        <begin position="981"/>
        <end position="993"/>
    </location>
</feature>
<organism evidence="4 5">
    <name type="scientific">Eimeria mitis</name>
    <dbReference type="NCBI Taxonomy" id="44415"/>
    <lineage>
        <taxon>Eukaryota</taxon>
        <taxon>Sar</taxon>
        <taxon>Alveolata</taxon>
        <taxon>Apicomplexa</taxon>
        <taxon>Conoidasida</taxon>
        <taxon>Coccidia</taxon>
        <taxon>Eucoccidiorida</taxon>
        <taxon>Eimeriorina</taxon>
        <taxon>Eimeriidae</taxon>
        <taxon>Eimeria</taxon>
    </lineage>
</organism>
<gene>
    <name evidence="4" type="ORF">EMH_0034560</name>
</gene>
<evidence type="ECO:0000313" key="4">
    <source>
        <dbReference type="EMBL" id="CDJ27761.1"/>
    </source>
</evidence>
<feature type="region of interest" description="Disordered" evidence="2">
    <location>
        <begin position="750"/>
        <end position="822"/>
    </location>
</feature>
<feature type="region of interest" description="Disordered" evidence="2">
    <location>
        <begin position="80"/>
        <end position="99"/>
    </location>
</feature>
<keyword evidence="3" id="KW-0472">Membrane</keyword>
<feature type="compositionally biased region" description="Acidic residues" evidence="2">
    <location>
        <begin position="755"/>
        <end position="764"/>
    </location>
</feature>
<feature type="compositionally biased region" description="Low complexity" evidence="2">
    <location>
        <begin position="83"/>
        <end position="99"/>
    </location>
</feature>
<keyword evidence="3" id="KW-0812">Transmembrane</keyword>
<feature type="compositionally biased region" description="Basic and acidic residues" evidence="2">
    <location>
        <begin position="929"/>
        <end position="939"/>
    </location>
</feature>
<keyword evidence="1" id="KW-0175">Coiled coil</keyword>
<feature type="compositionally biased region" description="Acidic residues" evidence="2">
    <location>
        <begin position="1070"/>
        <end position="1079"/>
    </location>
</feature>
<evidence type="ECO:0000256" key="3">
    <source>
        <dbReference type="SAM" id="Phobius"/>
    </source>
</evidence>
<dbReference type="Proteomes" id="UP000030744">
    <property type="component" value="Unassembled WGS sequence"/>
</dbReference>
<proteinExistence type="predicted"/>
<feature type="compositionally biased region" description="Basic and acidic residues" evidence="2">
    <location>
        <begin position="1104"/>
        <end position="1114"/>
    </location>
</feature>